<dbReference type="GO" id="GO:0043565">
    <property type="term" value="F:sequence-specific DNA binding"/>
    <property type="evidence" value="ECO:0007669"/>
    <property type="project" value="InterPro"/>
</dbReference>
<evidence type="ECO:0000256" key="1">
    <source>
        <dbReference type="ARBA" id="ARBA00023015"/>
    </source>
</evidence>
<dbReference type="SMART" id="SM00342">
    <property type="entry name" value="HTH_ARAC"/>
    <property type="match status" value="1"/>
</dbReference>
<dbReference type="PANTHER" id="PTHR43280:SF2">
    <property type="entry name" value="HTH-TYPE TRANSCRIPTIONAL REGULATOR EXSA"/>
    <property type="match status" value="1"/>
</dbReference>
<dbReference type="Gene3D" id="3.30.70.100">
    <property type="match status" value="1"/>
</dbReference>
<dbReference type="OrthoDB" id="952277at2"/>
<evidence type="ECO:0000256" key="2">
    <source>
        <dbReference type="ARBA" id="ARBA00023125"/>
    </source>
</evidence>
<accession>A0A2P8C6V0</accession>
<dbReference type="AlphaFoldDB" id="A0A2P8C6V0"/>
<reference evidence="6 7" key="1">
    <citation type="submission" date="2018-03" db="EMBL/GenBank/DDBJ databases">
        <title>Genomic Encyclopedia of Archaeal and Bacterial Type Strains, Phase II (KMG-II): from individual species to whole genera.</title>
        <authorList>
            <person name="Goeker M."/>
        </authorList>
    </citation>
    <scope>NUCLEOTIDE SEQUENCE [LARGE SCALE GENOMIC DNA]</scope>
    <source>
        <strain evidence="6 7">DSM 27267</strain>
    </source>
</reference>
<dbReference type="SUPFAM" id="SSF46689">
    <property type="entry name" value="Homeodomain-like"/>
    <property type="match status" value="1"/>
</dbReference>
<dbReference type="EMBL" id="PYGC01000014">
    <property type="protein sequence ID" value="PSK80647.1"/>
    <property type="molecule type" value="Genomic_DNA"/>
</dbReference>
<evidence type="ECO:0000256" key="3">
    <source>
        <dbReference type="ARBA" id="ARBA00023163"/>
    </source>
</evidence>
<keyword evidence="8" id="KW-1185">Reference proteome</keyword>
<organism evidence="6 7">
    <name type="scientific">Prolixibacter denitrificans</name>
    <dbReference type="NCBI Taxonomy" id="1541063"/>
    <lineage>
        <taxon>Bacteria</taxon>
        <taxon>Pseudomonadati</taxon>
        <taxon>Bacteroidota</taxon>
        <taxon>Bacteroidia</taxon>
        <taxon>Marinilabiliales</taxon>
        <taxon>Prolixibacteraceae</taxon>
        <taxon>Prolixibacter</taxon>
    </lineage>
</organism>
<dbReference type="InterPro" id="IPR009057">
    <property type="entry name" value="Homeodomain-like_sf"/>
</dbReference>
<dbReference type="InterPro" id="IPR018062">
    <property type="entry name" value="HTH_AraC-typ_CS"/>
</dbReference>
<reference evidence="5 8" key="2">
    <citation type="submission" date="2019-10" db="EMBL/GenBank/DDBJ databases">
        <title>Prolixibacter strains distinguished by the presence of nitrate reductase genes were adept at nitrate-dependent anaerobic corrosion of metallic iron and carbon steel.</title>
        <authorList>
            <person name="Iino T."/>
            <person name="Shono N."/>
            <person name="Ito K."/>
            <person name="Nakamura R."/>
            <person name="Sueoka K."/>
            <person name="Harayama S."/>
            <person name="Ohkuma M."/>
        </authorList>
    </citation>
    <scope>NUCLEOTIDE SEQUENCE [LARGE SCALE GENOMIC DNA]</scope>
    <source>
        <strain evidence="5 8">MIC1-1</strain>
    </source>
</reference>
<dbReference type="InterPro" id="IPR018060">
    <property type="entry name" value="HTH_AraC"/>
</dbReference>
<dbReference type="PROSITE" id="PS01124">
    <property type="entry name" value="HTH_ARAC_FAMILY_2"/>
    <property type="match status" value="1"/>
</dbReference>
<dbReference type="EMBL" id="BLAU01000001">
    <property type="protein sequence ID" value="GET22058.1"/>
    <property type="molecule type" value="Genomic_DNA"/>
</dbReference>
<evidence type="ECO:0000313" key="5">
    <source>
        <dbReference type="EMBL" id="GET22058.1"/>
    </source>
</evidence>
<keyword evidence="3" id="KW-0804">Transcription</keyword>
<dbReference type="PROSITE" id="PS00041">
    <property type="entry name" value="HTH_ARAC_FAMILY_1"/>
    <property type="match status" value="1"/>
</dbReference>
<dbReference type="RefSeq" id="WP_106543756.1">
    <property type="nucleotide sequence ID" value="NZ_BLAU01000001.1"/>
</dbReference>
<feature type="domain" description="HTH araC/xylS-type" evidence="4">
    <location>
        <begin position="72"/>
        <end position="176"/>
    </location>
</feature>
<name>A0A2P8C6V0_9BACT</name>
<dbReference type="Proteomes" id="UP000240621">
    <property type="component" value="Unassembled WGS sequence"/>
</dbReference>
<evidence type="ECO:0000313" key="7">
    <source>
        <dbReference type="Proteomes" id="UP000240621"/>
    </source>
</evidence>
<sequence length="188" mass="21880">MKIYIKNMVCDRCKLAIKNQLNDLKLEPISVELGEVDFGETELTADQMKQIKTNIEPLGFELLDDKNSTLVEKIKTLIIELVHRNDEPIQIRLSDYIRTHLNYDYHYLSNLFSSIEGTTIEHYYIEQKIEKVKELLVYDELTLSEIAFQMGYSSVAHLSGQFKKITGLTPSHFKKLKDARQRTPLDKL</sequence>
<evidence type="ECO:0000259" key="4">
    <source>
        <dbReference type="PROSITE" id="PS01124"/>
    </source>
</evidence>
<dbReference type="Gene3D" id="1.10.10.60">
    <property type="entry name" value="Homeodomain-like"/>
    <property type="match status" value="1"/>
</dbReference>
<proteinExistence type="predicted"/>
<protein>
    <submittedName>
        <fullName evidence="6">AraC-like DNA-binding protein</fullName>
    </submittedName>
</protein>
<evidence type="ECO:0000313" key="6">
    <source>
        <dbReference type="EMBL" id="PSK80647.1"/>
    </source>
</evidence>
<dbReference type="Proteomes" id="UP000396862">
    <property type="component" value="Unassembled WGS sequence"/>
</dbReference>
<comment type="caution">
    <text evidence="6">The sequence shown here is derived from an EMBL/GenBank/DDBJ whole genome shotgun (WGS) entry which is preliminary data.</text>
</comment>
<dbReference type="GO" id="GO:0003700">
    <property type="term" value="F:DNA-binding transcription factor activity"/>
    <property type="evidence" value="ECO:0007669"/>
    <property type="project" value="InterPro"/>
</dbReference>
<gene>
    <name evidence="6" type="ORF">CLV93_11484</name>
    <name evidence="5" type="ORF">JCM18694_23040</name>
</gene>
<dbReference type="Pfam" id="PF12833">
    <property type="entry name" value="HTH_18"/>
    <property type="match status" value="1"/>
</dbReference>
<keyword evidence="2 6" id="KW-0238">DNA-binding</keyword>
<dbReference type="PANTHER" id="PTHR43280">
    <property type="entry name" value="ARAC-FAMILY TRANSCRIPTIONAL REGULATOR"/>
    <property type="match status" value="1"/>
</dbReference>
<evidence type="ECO:0000313" key="8">
    <source>
        <dbReference type="Proteomes" id="UP000396862"/>
    </source>
</evidence>
<keyword evidence="1" id="KW-0805">Transcription regulation</keyword>